<evidence type="ECO:0008006" key="4">
    <source>
        <dbReference type="Google" id="ProtNLM"/>
    </source>
</evidence>
<feature type="transmembrane region" description="Helical" evidence="1">
    <location>
        <begin position="52"/>
        <end position="71"/>
    </location>
</feature>
<accession>A0A2J5HNB1</accession>
<gene>
    <name evidence="2" type="ORF">BDW42DRAFT_174385</name>
</gene>
<keyword evidence="3" id="KW-1185">Reference proteome</keyword>
<dbReference type="AlphaFoldDB" id="A0A2J5HNB1"/>
<evidence type="ECO:0000313" key="2">
    <source>
        <dbReference type="EMBL" id="PLN78692.1"/>
    </source>
</evidence>
<keyword evidence="1" id="KW-1133">Transmembrane helix</keyword>
<sequence length="116" mass="13864">MDRKRCHLYTWYMFSFSPRPHSIGLFFSRTALVDPVVVLHQQTLSGIGRVSIANSVFFSLLSLSLFFFFGFPFRLRRFRRFFVVEFCLRFSFQVAWSFPVPCLQENRSMNFYTAFI</sequence>
<evidence type="ECO:0000256" key="1">
    <source>
        <dbReference type="SAM" id="Phobius"/>
    </source>
</evidence>
<dbReference type="EMBL" id="KZ559572">
    <property type="protein sequence ID" value="PLN78692.1"/>
    <property type="molecule type" value="Genomic_DNA"/>
</dbReference>
<proteinExistence type="predicted"/>
<reference evidence="3" key="1">
    <citation type="submission" date="2017-12" db="EMBL/GenBank/DDBJ databases">
        <authorList>
            <consortium name="DOE Joint Genome Institute"/>
            <person name="Mondo S.J."/>
            <person name="Kjaerbolling I."/>
            <person name="Vesth T.C."/>
            <person name="Frisvad J.C."/>
            <person name="Nybo J.L."/>
            <person name="Theobald S."/>
            <person name="Kuo A."/>
            <person name="Bowyer P."/>
            <person name="Matsuda Y."/>
            <person name="Lyhne E.K."/>
            <person name="Kogle M.E."/>
            <person name="Clum A."/>
            <person name="Lipzen A."/>
            <person name="Salamov A."/>
            <person name="Ngan C.Y."/>
            <person name="Daum C."/>
            <person name="Chiniquy J."/>
            <person name="Barry K."/>
            <person name="LaButti K."/>
            <person name="Haridas S."/>
            <person name="Simmons B.A."/>
            <person name="Magnuson J.K."/>
            <person name="Mortensen U.H."/>
            <person name="Larsen T.O."/>
            <person name="Grigoriev I.V."/>
            <person name="Baker S.E."/>
            <person name="Andersen M.R."/>
            <person name="Nordberg H.P."/>
            <person name="Cantor M.N."/>
            <person name="Hua S.X."/>
        </authorList>
    </citation>
    <scope>NUCLEOTIDE SEQUENCE [LARGE SCALE GENOMIC DNA]</scope>
    <source>
        <strain evidence="3">IBT 19404</strain>
    </source>
</reference>
<keyword evidence="1" id="KW-0812">Transmembrane</keyword>
<evidence type="ECO:0000313" key="3">
    <source>
        <dbReference type="Proteomes" id="UP000235023"/>
    </source>
</evidence>
<dbReference type="Proteomes" id="UP000235023">
    <property type="component" value="Unassembled WGS sequence"/>
</dbReference>
<protein>
    <recommendedName>
        <fullName evidence="4">Transmembrane protein</fullName>
    </recommendedName>
</protein>
<name>A0A2J5HNB1_9EURO</name>
<keyword evidence="1" id="KW-0472">Membrane</keyword>
<organism evidence="2 3">
    <name type="scientific">Aspergillus taichungensis</name>
    <dbReference type="NCBI Taxonomy" id="482145"/>
    <lineage>
        <taxon>Eukaryota</taxon>
        <taxon>Fungi</taxon>
        <taxon>Dikarya</taxon>
        <taxon>Ascomycota</taxon>
        <taxon>Pezizomycotina</taxon>
        <taxon>Eurotiomycetes</taxon>
        <taxon>Eurotiomycetidae</taxon>
        <taxon>Eurotiales</taxon>
        <taxon>Aspergillaceae</taxon>
        <taxon>Aspergillus</taxon>
        <taxon>Aspergillus subgen. Circumdati</taxon>
    </lineage>
</organism>